<feature type="compositionally biased region" description="Basic and acidic residues" evidence="2">
    <location>
        <begin position="532"/>
        <end position="542"/>
    </location>
</feature>
<dbReference type="AlphaFoldDB" id="A0A080ZMJ0"/>
<name>A0A080ZMJ0_PHYNI</name>
<sequence length="569" mass="65269">MAATPTMEVLTRPAGAPRSSPRVISDSSMTMSFSLPASFLQARSALSAASKSEENTENIVEVVEDSWEERDWETEAVQSVETKPAELDADDWEQETTPDLPDDFPRLIVNLTKVQRHHFPVSKDEEQELDMMEVFHRVKATLHQHFSQLAEALFEQKLCFHCTYGTSRVILDNLHAAYPDDFFAMVDYPTEIDGMPLHEFLHTLSYPSKWKSVEYLKDCVRRCSRDIKWKRAVITELELLAEQECTQYEEKQQRLSDEIDELTRLRDSFREKLEKITSQDGKPQGQYLMLRKLEDIENRLVTLLDDYLKEPELEEEDCYSAFGSPGGEGGVRTDMNVLDMVIAMVFGRLPRDFTQQTTTEEHFQMLFDHHIHVLRLWKRDFGRLPPQSRAASPTPDGIDSEKDQVADDVSDNYDIDEHAEAFSSYCRVDDDDVGEATHVGVDDDWESVHCADTDQDYAEPTQRETNQGNDSDGYGADFDSDESEDEEEQTAVVQAQLLEQAKSDAGKSSMSTRPRRRRVKRTIRRSKQLQKSMEERCYSDDEQKAAPFQPFACTGAVGLLRLAKENEMF</sequence>
<evidence type="ECO:0000256" key="1">
    <source>
        <dbReference type="SAM" id="Coils"/>
    </source>
</evidence>
<protein>
    <submittedName>
        <fullName evidence="3">Uncharacterized protein</fullName>
    </submittedName>
</protein>
<feature type="region of interest" description="Disordered" evidence="2">
    <location>
        <begin position="457"/>
        <end position="542"/>
    </location>
</feature>
<feature type="region of interest" description="Disordered" evidence="2">
    <location>
        <begin position="1"/>
        <end position="25"/>
    </location>
</feature>
<comment type="caution">
    <text evidence="3">The sequence shown here is derived from an EMBL/GenBank/DDBJ whole genome shotgun (WGS) entry which is preliminary data.</text>
</comment>
<accession>A0A080ZMJ0</accession>
<dbReference type="EMBL" id="ANJA01002819">
    <property type="protein sequence ID" value="ETO67851.1"/>
    <property type="molecule type" value="Genomic_DNA"/>
</dbReference>
<evidence type="ECO:0000313" key="4">
    <source>
        <dbReference type="Proteomes" id="UP000028582"/>
    </source>
</evidence>
<keyword evidence="1" id="KW-0175">Coiled coil</keyword>
<gene>
    <name evidence="3" type="ORF">F444_15268</name>
</gene>
<feature type="region of interest" description="Disordered" evidence="2">
    <location>
        <begin position="386"/>
        <end position="406"/>
    </location>
</feature>
<feature type="compositionally biased region" description="Basic residues" evidence="2">
    <location>
        <begin position="513"/>
        <end position="528"/>
    </location>
</feature>
<feature type="coiled-coil region" evidence="1">
    <location>
        <begin position="234"/>
        <end position="279"/>
    </location>
</feature>
<reference evidence="3 4" key="1">
    <citation type="submission" date="2013-11" db="EMBL/GenBank/DDBJ databases">
        <title>The Genome Sequence of Phytophthora parasitica P1976.</title>
        <authorList>
            <consortium name="The Broad Institute Genomics Platform"/>
            <person name="Russ C."/>
            <person name="Tyler B."/>
            <person name="Panabieres F."/>
            <person name="Shan W."/>
            <person name="Tripathy S."/>
            <person name="Grunwald N."/>
            <person name="Machado M."/>
            <person name="Johnson C.S."/>
            <person name="Walker B."/>
            <person name="Young S."/>
            <person name="Zeng Q."/>
            <person name="Gargeya S."/>
            <person name="Fitzgerald M."/>
            <person name="Haas B."/>
            <person name="Abouelleil A."/>
            <person name="Allen A.W."/>
            <person name="Alvarado L."/>
            <person name="Arachchi H.M."/>
            <person name="Berlin A.M."/>
            <person name="Chapman S.B."/>
            <person name="Gainer-Dewar J."/>
            <person name="Goldberg J."/>
            <person name="Griggs A."/>
            <person name="Gujja S."/>
            <person name="Hansen M."/>
            <person name="Howarth C."/>
            <person name="Imamovic A."/>
            <person name="Ireland A."/>
            <person name="Larimer J."/>
            <person name="McCowan C."/>
            <person name="Murphy C."/>
            <person name="Pearson M."/>
            <person name="Poon T.W."/>
            <person name="Priest M."/>
            <person name="Roberts A."/>
            <person name="Saif S."/>
            <person name="Shea T."/>
            <person name="Sisk P."/>
            <person name="Sykes S."/>
            <person name="Wortman J."/>
            <person name="Nusbaum C."/>
            <person name="Birren B."/>
        </authorList>
    </citation>
    <scope>NUCLEOTIDE SEQUENCE [LARGE SCALE GENOMIC DNA]</scope>
    <source>
        <strain evidence="3 4">P1976</strain>
    </source>
</reference>
<dbReference type="OrthoDB" id="20120at2759"/>
<evidence type="ECO:0000313" key="3">
    <source>
        <dbReference type="EMBL" id="ETO67851.1"/>
    </source>
</evidence>
<proteinExistence type="predicted"/>
<organism evidence="3 4">
    <name type="scientific">Phytophthora nicotianae P1976</name>
    <dbReference type="NCBI Taxonomy" id="1317066"/>
    <lineage>
        <taxon>Eukaryota</taxon>
        <taxon>Sar</taxon>
        <taxon>Stramenopiles</taxon>
        <taxon>Oomycota</taxon>
        <taxon>Peronosporomycetes</taxon>
        <taxon>Peronosporales</taxon>
        <taxon>Peronosporaceae</taxon>
        <taxon>Phytophthora</taxon>
    </lineage>
</organism>
<feature type="compositionally biased region" description="Acidic residues" evidence="2">
    <location>
        <begin position="478"/>
        <end position="489"/>
    </location>
</feature>
<dbReference type="Proteomes" id="UP000028582">
    <property type="component" value="Unassembled WGS sequence"/>
</dbReference>
<evidence type="ECO:0000256" key="2">
    <source>
        <dbReference type="SAM" id="MobiDB-lite"/>
    </source>
</evidence>